<reference evidence="3 4" key="1">
    <citation type="submission" date="2018-12" db="EMBL/GenBank/DDBJ databases">
        <authorList>
            <consortium name="Pathogen Informatics"/>
        </authorList>
    </citation>
    <scope>NUCLEOTIDE SEQUENCE [LARGE SCALE GENOMIC DNA]</scope>
    <source>
        <strain evidence="3 4">NCTC10207</strain>
    </source>
</reference>
<proteinExistence type="predicted"/>
<keyword evidence="2" id="KW-1133">Transmembrane helix</keyword>
<feature type="compositionally biased region" description="Basic and acidic residues" evidence="1">
    <location>
        <begin position="1"/>
        <end position="12"/>
    </location>
</feature>
<protein>
    <submittedName>
        <fullName evidence="3">Protein of uncharacterized function (DUF3043)</fullName>
    </submittedName>
</protein>
<accession>A0A7T9Z9G5</accession>
<dbReference type="Pfam" id="PF11241">
    <property type="entry name" value="DUF3043"/>
    <property type="match status" value="1"/>
</dbReference>
<feature type="transmembrane region" description="Helical" evidence="2">
    <location>
        <begin position="117"/>
        <end position="140"/>
    </location>
</feature>
<organism evidence="3 4">
    <name type="scientific">Rothia aeria</name>
    <dbReference type="NCBI Taxonomy" id="172042"/>
    <lineage>
        <taxon>Bacteria</taxon>
        <taxon>Bacillati</taxon>
        <taxon>Actinomycetota</taxon>
        <taxon>Actinomycetes</taxon>
        <taxon>Micrococcales</taxon>
        <taxon>Micrococcaceae</taxon>
        <taxon>Rothia</taxon>
    </lineage>
</organism>
<gene>
    <name evidence="3" type="ORF">NCTC10207_01127</name>
</gene>
<evidence type="ECO:0000256" key="1">
    <source>
        <dbReference type="SAM" id="MobiDB-lite"/>
    </source>
</evidence>
<evidence type="ECO:0000256" key="2">
    <source>
        <dbReference type="SAM" id="Phobius"/>
    </source>
</evidence>
<feature type="transmembrane region" description="Helical" evidence="2">
    <location>
        <begin position="146"/>
        <end position="166"/>
    </location>
</feature>
<dbReference type="Proteomes" id="UP000282386">
    <property type="component" value="Chromosome"/>
</dbReference>
<feature type="region of interest" description="Disordered" evidence="1">
    <location>
        <begin position="1"/>
        <end position="76"/>
    </location>
</feature>
<dbReference type="AlphaFoldDB" id="A0A7T9Z9G5"/>
<dbReference type="EMBL" id="LR134479">
    <property type="protein sequence ID" value="VEI23030.1"/>
    <property type="molecule type" value="Genomic_DNA"/>
</dbReference>
<keyword evidence="2" id="KW-0472">Membrane</keyword>
<dbReference type="GeneID" id="93860811"/>
<dbReference type="RefSeq" id="WP_006887204.1">
    <property type="nucleotide sequence ID" value="NZ_CAJPQC010000001.1"/>
</dbReference>
<sequence length="213" mass="24507">MFGRKSKVEKSPIEAVEPVEEAEPQVSKNSGYTAPKGRPTPSRKEREAARRKPIVGGDRQAAKEAQREQRAQDRKLHAHALRTGDEKYEKYLPAQHQGRQRRFVRDYVDARRNVGDYMLYVLGGCLLIGLIFAGTQLSFAPQVYTATVYIMYGYLFLFALDLWFLWRKLKGILVGKFGEAQRGSVSYIFGRVSMIRRLRQPAPRVKYGEYPKF</sequence>
<evidence type="ECO:0000313" key="3">
    <source>
        <dbReference type="EMBL" id="VEI23030.1"/>
    </source>
</evidence>
<feature type="compositionally biased region" description="Basic and acidic residues" evidence="1">
    <location>
        <begin position="60"/>
        <end position="75"/>
    </location>
</feature>
<name>A0A7T9Z9G5_9MICC</name>
<evidence type="ECO:0000313" key="4">
    <source>
        <dbReference type="Proteomes" id="UP000282386"/>
    </source>
</evidence>
<dbReference type="InterPro" id="IPR021403">
    <property type="entry name" value="DUF3043"/>
</dbReference>
<keyword evidence="2" id="KW-0812">Transmembrane</keyword>